<organism evidence="1 2">
    <name type="scientific">Pseudalkalibacillus berkeleyi</name>
    <dbReference type="NCBI Taxonomy" id="1069813"/>
    <lineage>
        <taxon>Bacteria</taxon>
        <taxon>Bacillati</taxon>
        <taxon>Bacillota</taxon>
        <taxon>Bacilli</taxon>
        <taxon>Bacillales</taxon>
        <taxon>Fictibacillaceae</taxon>
        <taxon>Pseudalkalibacillus</taxon>
    </lineage>
</organism>
<sequence length="124" mass="13801">MNNTYTPSITEAHTPDDGGWTTYGESNVLLLSIRQFTELVQLENKGYSYAWLWDESSNGYIFCIKLNSGEERAILFAEDHAGKLLMESEGSGVFTIALTSLPLEQVDDATTILWLPGIELNPQP</sequence>
<gene>
    <name evidence="1" type="ORF">L2716_11460</name>
</gene>
<name>A0ABS9H305_9BACL</name>
<evidence type="ECO:0000313" key="2">
    <source>
        <dbReference type="Proteomes" id="UP001649381"/>
    </source>
</evidence>
<protein>
    <submittedName>
        <fullName evidence="1">Uncharacterized protein</fullName>
    </submittedName>
</protein>
<proteinExistence type="predicted"/>
<dbReference type="Proteomes" id="UP001649381">
    <property type="component" value="Unassembled WGS sequence"/>
</dbReference>
<reference evidence="1 2" key="1">
    <citation type="submission" date="2022-01" db="EMBL/GenBank/DDBJ databases">
        <title>Alkalihalobacillus sp. EGI L200015, a novel bacterium isolated from a salt lake sediment.</title>
        <authorList>
            <person name="Gao L."/>
            <person name="Fang B.-Z."/>
            <person name="Li W.-J."/>
        </authorList>
    </citation>
    <scope>NUCLEOTIDE SEQUENCE [LARGE SCALE GENOMIC DNA]</scope>
    <source>
        <strain evidence="1 2">KCTC 12718</strain>
    </source>
</reference>
<accession>A0ABS9H305</accession>
<dbReference type="EMBL" id="JAKIJS010000001">
    <property type="protein sequence ID" value="MCF6138345.1"/>
    <property type="molecule type" value="Genomic_DNA"/>
</dbReference>
<dbReference type="RefSeq" id="WP_236334720.1">
    <property type="nucleotide sequence ID" value="NZ_JAKIJS010000001.1"/>
</dbReference>
<keyword evidence="2" id="KW-1185">Reference proteome</keyword>
<comment type="caution">
    <text evidence="1">The sequence shown here is derived from an EMBL/GenBank/DDBJ whole genome shotgun (WGS) entry which is preliminary data.</text>
</comment>
<evidence type="ECO:0000313" key="1">
    <source>
        <dbReference type="EMBL" id="MCF6138345.1"/>
    </source>
</evidence>